<evidence type="ECO:0000256" key="5">
    <source>
        <dbReference type="ARBA" id="ARBA00022553"/>
    </source>
</evidence>
<dbReference type="EC" id="2.7.13.3" evidence="3"/>
<organism evidence="17 18">
    <name type="scientific">Paenibacillus sepulcri</name>
    <dbReference type="NCBI Taxonomy" id="359917"/>
    <lineage>
        <taxon>Bacteria</taxon>
        <taxon>Bacillati</taxon>
        <taxon>Bacillota</taxon>
        <taxon>Bacilli</taxon>
        <taxon>Bacillales</taxon>
        <taxon>Paenibacillaceae</taxon>
        <taxon>Paenibacillus</taxon>
    </lineage>
</organism>
<dbReference type="InterPro" id="IPR036097">
    <property type="entry name" value="HisK_dim/P_sf"/>
</dbReference>
<dbReference type="PANTHER" id="PTHR45528:SF1">
    <property type="entry name" value="SENSOR HISTIDINE KINASE CPXA"/>
    <property type="match status" value="1"/>
</dbReference>
<evidence type="ECO:0000256" key="9">
    <source>
        <dbReference type="ARBA" id="ARBA00022777"/>
    </source>
</evidence>
<comment type="subcellular location">
    <subcellularLocation>
        <location evidence="2">Cell membrane</location>
        <topology evidence="2">Multi-pass membrane protein</topology>
    </subcellularLocation>
</comment>
<comment type="caution">
    <text evidence="17">The sequence shown here is derived from an EMBL/GenBank/DDBJ whole genome shotgun (WGS) entry which is preliminary data.</text>
</comment>
<feature type="domain" description="HAMP" evidence="16">
    <location>
        <begin position="331"/>
        <end position="383"/>
    </location>
</feature>
<evidence type="ECO:0000256" key="13">
    <source>
        <dbReference type="ARBA" id="ARBA00023136"/>
    </source>
</evidence>
<evidence type="ECO:0000313" key="17">
    <source>
        <dbReference type="EMBL" id="MBW7458356.1"/>
    </source>
</evidence>
<evidence type="ECO:0000256" key="11">
    <source>
        <dbReference type="ARBA" id="ARBA00022989"/>
    </source>
</evidence>
<dbReference type="InterPro" id="IPR005467">
    <property type="entry name" value="His_kinase_dom"/>
</dbReference>
<name>A0ABS7CCJ8_9BACL</name>
<dbReference type="PANTHER" id="PTHR45528">
    <property type="entry name" value="SENSOR HISTIDINE KINASE CPXA"/>
    <property type="match status" value="1"/>
</dbReference>
<evidence type="ECO:0000256" key="6">
    <source>
        <dbReference type="ARBA" id="ARBA00022679"/>
    </source>
</evidence>
<dbReference type="PROSITE" id="PS50885">
    <property type="entry name" value="HAMP"/>
    <property type="match status" value="1"/>
</dbReference>
<accession>A0ABS7CCJ8</accession>
<evidence type="ECO:0000313" key="18">
    <source>
        <dbReference type="Proteomes" id="UP001519887"/>
    </source>
</evidence>
<dbReference type="Pfam" id="PF00672">
    <property type="entry name" value="HAMP"/>
    <property type="match status" value="1"/>
</dbReference>
<keyword evidence="4" id="KW-1003">Cell membrane</keyword>
<sequence>MTSRIVLKLFLLTILLCTLILASIYIGQTVFFKDYYVNQKVKDIQTSLQSYKSQYESGEGDAMLAQSLAQDFYRDHGAWLAVLDHNGELIQTDAFDMELTGESLSGQTVTYKVPLYHLVSADEGEGFKGFLADQTPFWIYGIVKGSTLIPAAIRTENNGSGIKIETFENARLKRIMTDLVAEKLKNMDESLEEKLNHESDFNGSKAELYDPFTYMQGKVVKTRFQMLDDTNSLLYTNALFLDRINVFQTELLLKYAPGDAGPQTQDFEQSNAKYKLIIQPMRGSDGNTAYLYAMASLQPVDEAVQMVQSYYVYIIAFVSLLVLFASFYYSMTIARPLLRVNQMTKKLANLDFSAEIPIKSKDEIGDLSRNINSLSQTLHSYIKQLQDDIEKEKRLENTRKEFISGVSHELKTPLSVMKSCISILKDGVAAHKKDHYFAAMEKEVDKMDALIVGMLELAKYESGTYKLKMDEFDIDTVIEAVCEQFRVEMDEKMLRLHLQLSPVKVVASQLRIEQVMTNFITNAILYTPAGQAINVTAIEEADRVAVSVENMGARIPPEQLDKVWDRFYRGDTSRQRS</sequence>
<proteinExistence type="predicted"/>
<keyword evidence="5" id="KW-0597">Phosphoprotein</keyword>
<dbReference type="SUPFAM" id="SSF47384">
    <property type="entry name" value="Homodimeric domain of signal transducing histidine kinase"/>
    <property type="match status" value="1"/>
</dbReference>
<dbReference type="Pfam" id="PF02518">
    <property type="entry name" value="HATPase_c"/>
    <property type="match status" value="1"/>
</dbReference>
<feature type="transmembrane region" description="Helical" evidence="14">
    <location>
        <begin position="310"/>
        <end position="329"/>
    </location>
</feature>
<dbReference type="Gene3D" id="3.30.565.10">
    <property type="entry name" value="Histidine kinase-like ATPase, C-terminal domain"/>
    <property type="match status" value="1"/>
</dbReference>
<dbReference type="PROSITE" id="PS50109">
    <property type="entry name" value="HIS_KIN"/>
    <property type="match status" value="1"/>
</dbReference>
<evidence type="ECO:0000256" key="3">
    <source>
        <dbReference type="ARBA" id="ARBA00012438"/>
    </source>
</evidence>
<evidence type="ECO:0000256" key="2">
    <source>
        <dbReference type="ARBA" id="ARBA00004651"/>
    </source>
</evidence>
<evidence type="ECO:0000256" key="8">
    <source>
        <dbReference type="ARBA" id="ARBA00022741"/>
    </source>
</evidence>
<feature type="non-terminal residue" evidence="17">
    <location>
        <position position="577"/>
    </location>
</feature>
<evidence type="ECO:0000256" key="1">
    <source>
        <dbReference type="ARBA" id="ARBA00000085"/>
    </source>
</evidence>
<keyword evidence="12" id="KW-0902">Two-component regulatory system</keyword>
<dbReference type="Proteomes" id="UP001519887">
    <property type="component" value="Unassembled WGS sequence"/>
</dbReference>
<gene>
    <name evidence="17" type="ORF">K0U00_30380</name>
</gene>
<dbReference type="Gene3D" id="6.10.340.10">
    <property type="match status" value="1"/>
</dbReference>
<keyword evidence="11 14" id="KW-1133">Transmembrane helix</keyword>
<keyword evidence="8" id="KW-0547">Nucleotide-binding</keyword>
<evidence type="ECO:0000256" key="7">
    <source>
        <dbReference type="ARBA" id="ARBA00022692"/>
    </source>
</evidence>
<evidence type="ECO:0000259" key="16">
    <source>
        <dbReference type="PROSITE" id="PS50885"/>
    </source>
</evidence>
<keyword evidence="7 14" id="KW-0812">Transmembrane</keyword>
<dbReference type="SMART" id="SM00388">
    <property type="entry name" value="HisKA"/>
    <property type="match status" value="1"/>
</dbReference>
<dbReference type="CDD" id="cd06225">
    <property type="entry name" value="HAMP"/>
    <property type="match status" value="1"/>
</dbReference>
<dbReference type="CDD" id="cd00082">
    <property type="entry name" value="HisKA"/>
    <property type="match status" value="1"/>
</dbReference>
<dbReference type="SUPFAM" id="SSF55874">
    <property type="entry name" value="ATPase domain of HSP90 chaperone/DNA topoisomerase II/histidine kinase"/>
    <property type="match status" value="1"/>
</dbReference>
<keyword evidence="9" id="KW-0418">Kinase</keyword>
<feature type="domain" description="Histidine kinase" evidence="15">
    <location>
        <begin position="405"/>
        <end position="577"/>
    </location>
</feature>
<keyword evidence="10" id="KW-0067">ATP-binding</keyword>
<protein>
    <recommendedName>
        <fullName evidence="3">histidine kinase</fullName>
        <ecNumber evidence="3">2.7.13.3</ecNumber>
    </recommendedName>
</protein>
<dbReference type="EMBL" id="JAHZIK010001166">
    <property type="protein sequence ID" value="MBW7458356.1"/>
    <property type="molecule type" value="Genomic_DNA"/>
</dbReference>
<comment type="catalytic activity">
    <reaction evidence="1">
        <text>ATP + protein L-histidine = ADP + protein N-phospho-L-histidine.</text>
        <dbReference type="EC" id="2.7.13.3"/>
    </reaction>
</comment>
<dbReference type="Pfam" id="PF00512">
    <property type="entry name" value="HisKA"/>
    <property type="match status" value="1"/>
</dbReference>
<dbReference type="InterPro" id="IPR050398">
    <property type="entry name" value="HssS/ArlS-like"/>
</dbReference>
<evidence type="ECO:0000256" key="12">
    <source>
        <dbReference type="ARBA" id="ARBA00023012"/>
    </source>
</evidence>
<keyword evidence="6" id="KW-0808">Transferase</keyword>
<dbReference type="SMART" id="SM00304">
    <property type="entry name" value="HAMP"/>
    <property type="match status" value="1"/>
</dbReference>
<dbReference type="InterPro" id="IPR003594">
    <property type="entry name" value="HATPase_dom"/>
</dbReference>
<evidence type="ECO:0000256" key="14">
    <source>
        <dbReference type="SAM" id="Phobius"/>
    </source>
</evidence>
<evidence type="ECO:0000256" key="4">
    <source>
        <dbReference type="ARBA" id="ARBA00022475"/>
    </source>
</evidence>
<keyword evidence="13 14" id="KW-0472">Membrane</keyword>
<dbReference type="SUPFAM" id="SSF158472">
    <property type="entry name" value="HAMP domain-like"/>
    <property type="match status" value="1"/>
</dbReference>
<dbReference type="Gene3D" id="1.10.287.130">
    <property type="match status" value="1"/>
</dbReference>
<keyword evidence="18" id="KW-1185">Reference proteome</keyword>
<evidence type="ECO:0000259" key="15">
    <source>
        <dbReference type="PROSITE" id="PS50109"/>
    </source>
</evidence>
<dbReference type="InterPro" id="IPR036890">
    <property type="entry name" value="HATPase_C_sf"/>
</dbReference>
<reference evidence="17 18" key="1">
    <citation type="submission" date="2021-07" db="EMBL/GenBank/DDBJ databases">
        <title>Paenibacillus radiodurans sp. nov., isolated from the southeastern edge of Tengger Desert.</title>
        <authorList>
            <person name="Zhang G."/>
        </authorList>
    </citation>
    <scope>NUCLEOTIDE SEQUENCE [LARGE SCALE GENOMIC DNA]</scope>
    <source>
        <strain evidence="17 18">CCM 7311</strain>
    </source>
</reference>
<evidence type="ECO:0000256" key="10">
    <source>
        <dbReference type="ARBA" id="ARBA00022840"/>
    </source>
</evidence>
<dbReference type="InterPro" id="IPR003661">
    <property type="entry name" value="HisK_dim/P_dom"/>
</dbReference>
<dbReference type="InterPro" id="IPR003660">
    <property type="entry name" value="HAMP_dom"/>
</dbReference>